<protein>
    <recommendedName>
        <fullName evidence="2 8">Site-specific DNA-methyltransferase (adenine-specific)</fullName>
        <ecNumber evidence="2 8">2.1.1.72</ecNumber>
    </recommendedName>
</protein>
<dbReference type="InterPro" id="IPR012263">
    <property type="entry name" value="M_m6A_EcoRV"/>
</dbReference>
<comment type="similarity">
    <text evidence="1 8">Belongs to the N(4)/N(6)-methyltransferase family.</text>
</comment>
<dbReference type="Gene3D" id="3.40.50.150">
    <property type="entry name" value="Vaccinia Virus protein VP39"/>
    <property type="match status" value="1"/>
</dbReference>
<comment type="catalytic activity">
    <reaction evidence="6 8">
        <text>a 2'-deoxyadenosine in DNA + S-adenosyl-L-methionine = an N(6)-methyl-2'-deoxyadenosine in DNA + S-adenosyl-L-homocysteine + H(+)</text>
        <dbReference type="Rhea" id="RHEA:15197"/>
        <dbReference type="Rhea" id="RHEA-COMP:12418"/>
        <dbReference type="Rhea" id="RHEA-COMP:12419"/>
        <dbReference type="ChEBI" id="CHEBI:15378"/>
        <dbReference type="ChEBI" id="CHEBI:57856"/>
        <dbReference type="ChEBI" id="CHEBI:59789"/>
        <dbReference type="ChEBI" id="CHEBI:90615"/>
        <dbReference type="ChEBI" id="CHEBI:90616"/>
        <dbReference type="EC" id="2.1.1.72"/>
    </reaction>
</comment>
<evidence type="ECO:0000256" key="7">
    <source>
        <dbReference type="PIRSR" id="PIRSR000398-1"/>
    </source>
</evidence>
<evidence type="ECO:0000256" key="6">
    <source>
        <dbReference type="ARBA" id="ARBA00047942"/>
    </source>
</evidence>
<dbReference type="EMBL" id="JANUCT010000005">
    <property type="protein sequence ID" value="MCS3902890.1"/>
    <property type="molecule type" value="Genomic_DNA"/>
</dbReference>
<evidence type="ECO:0000256" key="5">
    <source>
        <dbReference type="ARBA" id="ARBA00022691"/>
    </source>
</evidence>
<keyword evidence="10" id="KW-1185">Reference proteome</keyword>
<reference evidence="9" key="1">
    <citation type="submission" date="2022-08" db="EMBL/GenBank/DDBJ databases">
        <title>Genomic Encyclopedia of Type Strains, Phase III (KMG-III): the genomes of soil and plant-associated and newly described type strains.</title>
        <authorList>
            <person name="Whitman W."/>
        </authorList>
    </citation>
    <scope>NUCLEOTIDE SEQUENCE</scope>
    <source>
        <strain evidence="9">HMT 1</strain>
    </source>
</reference>
<dbReference type="PROSITE" id="PS00092">
    <property type="entry name" value="N6_MTASE"/>
    <property type="match status" value="1"/>
</dbReference>
<dbReference type="GO" id="GO:1904047">
    <property type="term" value="F:S-adenosyl-L-methionine binding"/>
    <property type="evidence" value="ECO:0007669"/>
    <property type="project" value="TreeGrafter"/>
</dbReference>
<evidence type="ECO:0000256" key="8">
    <source>
        <dbReference type="RuleBase" id="RU361257"/>
    </source>
</evidence>
<dbReference type="GO" id="GO:0032259">
    <property type="term" value="P:methylation"/>
    <property type="evidence" value="ECO:0007669"/>
    <property type="project" value="UniProtKB-KW"/>
</dbReference>
<dbReference type="GO" id="GO:0006298">
    <property type="term" value="P:mismatch repair"/>
    <property type="evidence" value="ECO:0007669"/>
    <property type="project" value="TreeGrafter"/>
</dbReference>
<dbReference type="NCBIfam" id="TIGR00571">
    <property type="entry name" value="dam"/>
    <property type="match status" value="1"/>
</dbReference>
<evidence type="ECO:0000313" key="10">
    <source>
        <dbReference type="Proteomes" id="UP001204445"/>
    </source>
</evidence>
<dbReference type="PRINTS" id="PR00505">
    <property type="entry name" value="D12N6MTFRASE"/>
</dbReference>
<evidence type="ECO:0000256" key="3">
    <source>
        <dbReference type="ARBA" id="ARBA00022603"/>
    </source>
</evidence>
<feature type="binding site" evidence="7">
    <location>
        <position position="12"/>
    </location>
    <ligand>
        <name>S-adenosyl-L-methionine</name>
        <dbReference type="ChEBI" id="CHEBI:59789"/>
    </ligand>
</feature>
<dbReference type="EC" id="2.1.1.72" evidence="2 8"/>
<dbReference type="InterPro" id="IPR023095">
    <property type="entry name" value="Ade_MeTrfase_dom_2"/>
</dbReference>
<evidence type="ECO:0000256" key="4">
    <source>
        <dbReference type="ARBA" id="ARBA00022679"/>
    </source>
</evidence>
<keyword evidence="3 8" id="KW-0489">Methyltransferase</keyword>
<dbReference type="Pfam" id="PF02086">
    <property type="entry name" value="MethyltransfD12"/>
    <property type="match status" value="1"/>
</dbReference>
<keyword evidence="5 8" id="KW-0949">S-adenosyl-L-methionine</keyword>
<keyword evidence="4 8" id="KW-0808">Transferase</keyword>
<dbReference type="RefSeq" id="WP_259054493.1">
    <property type="nucleotide sequence ID" value="NZ_JANUCT010000005.1"/>
</dbReference>
<feature type="binding site" evidence="7">
    <location>
        <position position="191"/>
    </location>
    <ligand>
        <name>S-adenosyl-L-methionine</name>
        <dbReference type="ChEBI" id="CHEBI:59789"/>
    </ligand>
</feature>
<dbReference type="PIRSF" id="PIRSF000398">
    <property type="entry name" value="M_m6A_EcoRV"/>
    <property type="match status" value="1"/>
</dbReference>
<dbReference type="PANTHER" id="PTHR30481">
    <property type="entry name" value="DNA ADENINE METHYLASE"/>
    <property type="match status" value="1"/>
</dbReference>
<feature type="binding site" evidence="7">
    <location>
        <position position="16"/>
    </location>
    <ligand>
        <name>S-adenosyl-L-methionine</name>
        <dbReference type="ChEBI" id="CHEBI:59789"/>
    </ligand>
</feature>
<dbReference type="GO" id="GO:0009307">
    <property type="term" value="P:DNA restriction-modification system"/>
    <property type="evidence" value="ECO:0007669"/>
    <property type="project" value="InterPro"/>
</dbReference>
<feature type="binding site" evidence="7">
    <location>
        <position position="61"/>
    </location>
    <ligand>
        <name>S-adenosyl-L-methionine</name>
        <dbReference type="ChEBI" id="CHEBI:59789"/>
    </ligand>
</feature>
<organism evidence="9 10">
    <name type="scientific">Methylohalomonas lacus</name>
    <dbReference type="NCBI Taxonomy" id="398773"/>
    <lineage>
        <taxon>Bacteria</taxon>
        <taxon>Pseudomonadati</taxon>
        <taxon>Pseudomonadota</taxon>
        <taxon>Gammaproteobacteria</taxon>
        <taxon>Methylohalomonadales</taxon>
        <taxon>Methylohalomonadaceae</taxon>
        <taxon>Methylohalomonas</taxon>
    </lineage>
</organism>
<accession>A0AAE3L102</accession>
<proteinExistence type="inferred from homology"/>
<dbReference type="GO" id="GO:0009007">
    <property type="term" value="F:site-specific DNA-methyltransferase (adenine-specific) activity"/>
    <property type="evidence" value="ECO:0007669"/>
    <property type="project" value="UniProtKB-UniRule"/>
</dbReference>
<evidence type="ECO:0000313" key="9">
    <source>
        <dbReference type="EMBL" id="MCS3902890.1"/>
    </source>
</evidence>
<comment type="caution">
    <text evidence="9">The sequence shown here is derived from an EMBL/GenBank/DDBJ whole genome shotgun (WGS) entry which is preliminary data.</text>
</comment>
<dbReference type="Gene3D" id="1.10.1020.10">
    <property type="entry name" value="Adenine-specific Methyltransferase, Domain 2"/>
    <property type="match status" value="1"/>
</dbReference>
<dbReference type="AlphaFoldDB" id="A0AAE3L102"/>
<gene>
    <name evidence="9" type="ORF">J2T55_000898</name>
</gene>
<dbReference type="Proteomes" id="UP001204445">
    <property type="component" value="Unassembled WGS sequence"/>
</dbReference>
<evidence type="ECO:0000256" key="1">
    <source>
        <dbReference type="ARBA" id="ARBA00006594"/>
    </source>
</evidence>
<dbReference type="GO" id="GO:0043565">
    <property type="term" value="F:sequence-specific DNA binding"/>
    <property type="evidence" value="ECO:0007669"/>
    <property type="project" value="TreeGrafter"/>
</dbReference>
<dbReference type="PANTHER" id="PTHR30481:SF3">
    <property type="entry name" value="DNA ADENINE METHYLASE"/>
    <property type="match status" value="1"/>
</dbReference>
<dbReference type="SUPFAM" id="SSF53335">
    <property type="entry name" value="S-adenosyl-L-methionine-dependent methyltransferases"/>
    <property type="match status" value="1"/>
</dbReference>
<dbReference type="InterPro" id="IPR012327">
    <property type="entry name" value="MeTrfase_D12"/>
</dbReference>
<sequence>MATPTTRPFLKWPGGKYRLVPELQQAFSASRQCADGKLIEPFVGSAAVFLNTGFDRYLLGDTNTHLIGLYEDLRDGRETFMDECAALFHPDNNTAARYYALRDEFNNGAGRRRRSALFLYLNRHGYNGLCRYNSRGEFNTPFGQMIKPYFPRKEMVAFLQRVRRKQTIRFVSQGFRETMLRARRGDIVYCDPPYVPLSRTASFTDYHAGGFGWQDQEMLAATAARLAQRGVRVVVSNHDTAAIRRLYSDYGARLRKLNVRRSISCNGSRRALVGEIIATFREPREHDS</sequence>
<dbReference type="InterPro" id="IPR002052">
    <property type="entry name" value="DNA_methylase_N6_adenine_CS"/>
</dbReference>
<evidence type="ECO:0000256" key="2">
    <source>
        <dbReference type="ARBA" id="ARBA00011900"/>
    </source>
</evidence>
<dbReference type="InterPro" id="IPR029063">
    <property type="entry name" value="SAM-dependent_MTases_sf"/>
</dbReference>
<name>A0AAE3L102_9GAMM</name>